<evidence type="ECO:0000256" key="3">
    <source>
        <dbReference type="ARBA" id="ARBA00007880"/>
    </source>
</evidence>
<name>A0A5B8RD87_9ZZZZ</name>
<reference evidence="8" key="1">
    <citation type="submission" date="2019-06" db="EMBL/GenBank/DDBJ databases">
        <authorList>
            <person name="Murdoch R.W."/>
            <person name="Fathepure B."/>
        </authorList>
    </citation>
    <scope>NUCLEOTIDE SEQUENCE</scope>
</reference>
<keyword evidence="5" id="KW-0663">Pyridoxal phosphate</keyword>
<proteinExistence type="inferred from homology"/>
<dbReference type="CDD" id="cd06827">
    <property type="entry name" value="PLPDE_III_AR_proteobact"/>
    <property type="match status" value="1"/>
</dbReference>
<dbReference type="Gene3D" id="2.40.37.10">
    <property type="entry name" value="Lyase, Ornithine Decarboxylase, Chain A, domain 1"/>
    <property type="match status" value="1"/>
</dbReference>
<feature type="domain" description="Alanine racemase C-terminal" evidence="7">
    <location>
        <begin position="232"/>
        <end position="356"/>
    </location>
</feature>
<dbReference type="HAMAP" id="MF_01201">
    <property type="entry name" value="Ala_racemase"/>
    <property type="match status" value="1"/>
</dbReference>
<dbReference type="InterPro" id="IPR029066">
    <property type="entry name" value="PLP-binding_barrel"/>
</dbReference>
<evidence type="ECO:0000256" key="1">
    <source>
        <dbReference type="ARBA" id="ARBA00000316"/>
    </source>
</evidence>
<dbReference type="PRINTS" id="PR00992">
    <property type="entry name" value="ALARACEMASE"/>
</dbReference>
<evidence type="ECO:0000259" key="7">
    <source>
        <dbReference type="SMART" id="SM01005"/>
    </source>
</evidence>
<dbReference type="InterPro" id="IPR001608">
    <property type="entry name" value="Ala_racemase_N"/>
</dbReference>
<evidence type="ECO:0000256" key="5">
    <source>
        <dbReference type="ARBA" id="ARBA00022898"/>
    </source>
</evidence>
<dbReference type="EMBL" id="MN079101">
    <property type="protein sequence ID" value="QEA05412.1"/>
    <property type="molecule type" value="Genomic_DNA"/>
</dbReference>
<comment type="catalytic activity">
    <reaction evidence="1">
        <text>L-alanine = D-alanine</text>
        <dbReference type="Rhea" id="RHEA:20249"/>
        <dbReference type="ChEBI" id="CHEBI:57416"/>
        <dbReference type="ChEBI" id="CHEBI:57972"/>
        <dbReference type="EC" id="5.1.1.1"/>
    </reaction>
</comment>
<dbReference type="NCBIfam" id="TIGR00492">
    <property type="entry name" value="alr"/>
    <property type="match status" value="1"/>
</dbReference>
<dbReference type="FunFam" id="3.20.20.10:FF:000002">
    <property type="entry name" value="Alanine racemase"/>
    <property type="match status" value="1"/>
</dbReference>
<dbReference type="PROSITE" id="PS00395">
    <property type="entry name" value="ALANINE_RACEMASE"/>
    <property type="match status" value="1"/>
</dbReference>
<protein>
    <recommendedName>
        <fullName evidence="4">alanine racemase</fullName>
        <ecNumber evidence="4">5.1.1.1</ecNumber>
    </recommendedName>
</protein>
<dbReference type="SUPFAM" id="SSF51419">
    <property type="entry name" value="PLP-binding barrel"/>
    <property type="match status" value="1"/>
</dbReference>
<keyword evidence="6 8" id="KW-0413">Isomerase</keyword>
<comment type="similarity">
    <text evidence="3">Belongs to the alanine racemase family.</text>
</comment>
<dbReference type="SMART" id="SM01005">
    <property type="entry name" value="Ala_racemase_C"/>
    <property type="match status" value="1"/>
</dbReference>
<comment type="cofactor">
    <cofactor evidence="2">
        <name>pyridoxal 5'-phosphate</name>
        <dbReference type="ChEBI" id="CHEBI:597326"/>
    </cofactor>
</comment>
<evidence type="ECO:0000256" key="2">
    <source>
        <dbReference type="ARBA" id="ARBA00001933"/>
    </source>
</evidence>
<accession>A0A5B8RD87</accession>
<sequence length="356" mass="38517">MSRVARATIHTDALVHNLGVVRERAPGARAIAVLKADAYGHGLRRAAAALAGADAFAVSCLAEALPLREAGHDHRIVLLEGFFDADEIEDFAHQRLDAVIHAPWQVECLERAAPSRPLDVWIKVDSGMHRLGFRPEETAAVYRRLRDCPAVGEIRWLTHLACADDRRDDTTPRQLEAFARAREAGRGEASIANSAATLAWPSAHADWVRPGICLYGASPFIDGGERPPLVPAMTLEARLIAVHRHHRGDRVGYGGTFTCPEDMPVGVVSIGYGDGYPRHAPNGTPVLVDGRRAALAGRVSMDMLCVDLRGHPGAAVGAPVTLWGRGLPAEEVAGHCGTIAYELFCRLTPRVTFREE</sequence>
<dbReference type="SUPFAM" id="SSF50621">
    <property type="entry name" value="Alanine racemase C-terminal domain-like"/>
    <property type="match status" value="1"/>
</dbReference>
<dbReference type="Gene3D" id="3.20.20.10">
    <property type="entry name" value="Alanine racemase"/>
    <property type="match status" value="1"/>
</dbReference>
<organism evidence="8">
    <name type="scientific">uncultured organism</name>
    <dbReference type="NCBI Taxonomy" id="155900"/>
    <lineage>
        <taxon>unclassified sequences</taxon>
        <taxon>environmental samples</taxon>
    </lineage>
</organism>
<gene>
    <name evidence="8" type="primary">alr</name>
    <name evidence="8" type="ORF">KBTEX_01733</name>
</gene>
<dbReference type="GO" id="GO:0030632">
    <property type="term" value="P:D-alanine biosynthetic process"/>
    <property type="evidence" value="ECO:0007669"/>
    <property type="project" value="TreeGrafter"/>
</dbReference>
<dbReference type="PANTHER" id="PTHR30511">
    <property type="entry name" value="ALANINE RACEMASE"/>
    <property type="match status" value="1"/>
</dbReference>
<evidence type="ECO:0000256" key="6">
    <source>
        <dbReference type="ARBA" id="ARBA00023235"/>
    </source>
</evidence>
<dbReference type="InterPro" id="IPR009006">
    <property type="entry name" value="Ala_racemase/Decarboxylase_C"/>
</dbReference>
<evidence type="ECO:0000313" key="8">
    <source>
        <dbReference type="EMBL" id="QEA05412.1"/>
    </source>
</evidence>
<dbReference type="InterPro" id="IPR000821">
    <property type="entry name" value="Ala_racemase"/>
</dbReference>
<dbReference type="Pfam" id="PF01168">
    <property type="entry name" value="Ala_racemase_N"/>
    <property type="match status" value="1"/>
</dbReference>
<dbReference type="PANTHER" id="PTHR30511:SF0">
    <property type="entry name" value="ALANINE RACEMASE, CATABOLIC-RELATED"/>
    <property type="match status" value="1"/>
</dbReference>
<dbReference type="GO" id="GO:0008784">
    <property type="term" value="F:alanine racemase activity"/>
    <property type="evidence" value="ECO:0007669"/>
    <property type="project" value="UniProtKB-EC"/>
</dbReference>
<dbReference type="InterPro" id="IPR020622">
    <property type="entry name" value="Ala_racemase_pyridoxalP-BS"/>
</dbReference>
<dbReference type="Pfam" id="PF00842">
    <property type="entry name" value="Ala_racemase_C"/>
    <property type="match status" value="1"/>
</dbReference>
<dbReference type="GO" id="GO:0030170">
    <property type="term" value="F:pyridoxal phosphate binding"/>
    <property type="evidence" value="ECO:0007669"/>
    <property type="project" value="TreeGrafter"/>
</dbReference>
<dbReference type="FunFam" id="2.40.37.10:FF:000002">
    <property type="entry name" value="Alanine racemase"/>
    <property type="match status" value="1"/>
</dbReference>
<evidence type="ECO:0000256" key="4">
    <source>
        <dbReference type="ARBA" id="ARBA00013089"/>
    </source>
</evidence>
<dbReference type="EC" id="5.1.1.1" evidence="4"/>
<dbReference type="AlphaFoldDB" id="A0A5B8RD87"/>
<dbReference type="InterPro" id="IPR011079">
    <property type="entry name" value="Ala_racemase_C"/>
</dbReference>